<keyword evidence="2" id="KW-0238">DNA-binding</keyword>
<dbReference type="RefSeq" id="WP_048506496.1">
    <property type="nucleotide sequence ID" value="NZ_LFND01000003.1"/>
</dbReference>
<keyword evidence="3" id="KW-1185">Reference proteome</keyword>
<dbReference type="Proteomes" id="UP000036261">
    <property type="component" value="Unassembled WGS sequence"/>
</dbReference>
<protein>
    <submittedName>
        <fullName evidence="2">DNA-binding protein</fullName>
    </submittedName>
</protein>
<dbReference type="InterPro" id="IPR041657">
    <property type="entry name" value="HTH_17"/>
</dbReference>
<name>A0A0J7IEM0_9FLAO</name>
<feature type="domain" description="Helix-turn-helix" evidence="1">
    <location>
        <begin position="41"/>
        <end position="90"/>
    </location>
</feature>
<dbReference type="InterPro" id="IPR009061">
    <property type="entry name" value="DNA-bd_dom_put_sf"/>
</dbReference>
<proteinExistence type="predicted"/>
<dbReference type="EMBL" id="LFND01000003">
    <property type="protein sequence ID" value="KMQ64572.1"/>
    <property type="molecule type" value="Genomic_DNA"/>
</dbReference>
<dbReference type="PATRIC" id="fig|558151.6.peg.2096"/>
<evidence type="ECO:0000259" key="1">
    <source>
        <dbReference type="Pfam" id="PF12728"/>
    </source>
</evidence>
<dbReference type="PANTHER" id="PTHR34585:SF22">
    <property type="entry name" value="HELIX-TURN-HELIX DOMAIN-CONTAINING PROTEIN"/>
    <property type="match status" value="1"/>
</dbReference>
<evidence type="ECO:0000313" key="2">
    <source>
        <dbReference type="EMBL" id="KMQ64572.1"/>
    </source>
</evidence>
<organism evidence="2 3">
    <name type="scientific">Chryseobacterium angstadtii</name>
    <dbReference type="NCBI Taxonomy" id="558151"/>
    <lineage>
        <taxon>Bacteria</taxon>
        <taxon>Pseudomonadati</taxon>
        <taxon>Bacteroidota</taxon>
        <taxon>Flavobacteriia</taxon>
        <taxon>Flavobacteriales</taxon>
        <taxon>Weeksellaceae</taxon>
        <taxon>Chryseobacterium group</taxon>
        <taxon>Chryseobacterium</taxon>
    </lineage>
</organism>
<accession>A0A0J7IEM0</accession>
<dbReference type="PANTHER" id="PTHR34585">
    <property type="match status" value="1"/>
</dbReference>
<dbReference type="STRING" id="558151.ACM46_09955"/>
<dbReference type="Pfam" id="PF12728">
    <property type="entry name" value="HTH_17"/>
    <property type="match status" value="1"/>
</dbReference>
<dbReference type="SUPFAM" id="SSF46955">
    <property type="entry name" value="Putative DNA-binding domain"/>
    <property type="match status" value="1"/>
</dbReference>
<reference evidence="2 3" key="1">
    <citation type="journal article" date="2013" name="Int. J. Syst. Evol. Microbiol.">
        <title>Chryseobacterium angstadtii sp. nov., isolated from a newt tank.</title>
        <authorList>
            <person name="Kirk K.E."/>
            <person name="Hoffman J.A."/>
            <person name="Smith K.A."/>
            <person name="Strahan B.L."/>
            <person name="Failor K.C."/>
            <person name="Krebs J.E."/>
            <person name="Gale A.N."/>
            <person name="Do T.D."/>
            <person name="Sontag T.C."/>
            <person name="Batties A.M."/>
            <person name="Mistiszyn K."/>
            <person name="Newman J.D."/>
        </authorList>
    </citation>
    <scope>NUCLEOTIDE SEQUENCE [LARGE SCALE GENOMIC DNA]</scope>
    <source>
        <strain evidence="2 3">KM</strain>
    </source>
</reference>
<comment type="caution">
    <text evidence="2">The sequence shown here is derived from an EMBL/GenBank/DDBJ whole genome shotgun (WGS) entry which is preliminary data.</text>
</comment>
<dbReference type="GO" id="GO:0003677">
    <property type="term" value="F:DNA binding"/>
    <property type="evidence" value="ECO:0007669"/>
    <property type="project" value="UniProtKB-KW"/>
</dbReference>
<dbReference type="AlphaFoldDB" id="A0A0J7IEM0"/>
<dbReference type="OrthoDB" id="1524679at2"/>
<sequence length="96" mass="11235">MEQPTESSGEIISLLETIVQLKKQLLVIKESFRPVLGGEIYLSGEELCGLLHIGRRTLQQYRDDCILPYVQIEGKILYRESDILKLLEENYRKRRK</sequence>
<gene>
    <name evidence="2" type="ORF">ACM46_09955</name>
</gene>
<evidence type="ECO:0000313" key="3">
    <source>
        <dbReference type="Proteomes" id="UP000036261"/>
    </source>
</evidence>